<keyword evidence="7" id="KW-1185">Reference proteome</keyword>
<gene>
    <name evidence="6" type="ORF">PACLA_8A072707</name>
</gene>
<dbReference type="EMBL" id="CACRXK020005433">
    <property type="protein sequence ID" value="CAB4006177.1"/>
    <property type="molecule type" value="Genomic_DNA"/>
</dbReference>
<evidence type="ECO:0000259" key="4">
    <source>
        <dbReference type="Pfam" id="PF09762"/>
    </source>
</evidence>
<evidence type="ECO:0000313" key="7">
    <source>
        <dbReference type="Proteomes" id="UP001152795"/>
    </source>
</evidence>
<reference evidence="6" key="1">
    <citation type="submission" date="2020-04" db="EMBL/GenBank/DDBJ databases">
        <authorList>
            <person name="Alioto T."/>
            <person name="Alioto T."/>
            <person name="Gomez Garrido J."/>
        </authorList>
    </citation>
    <scope>NUCLEOTIDE SEQUENCE</scope>
    <source>
        <strain evidence="6">A484AB</strain>
    </source>
</reference>
<feature type="domain" description="CCDC93 coiled-coil" evidence="4">
    <location>
        <begin position="160"/>
        <end position="283"/>
    </location>
</feature>
<protein>
    <recommendedName>
        <fullName evidence="2">Coiled-coil domain-containing protein 93</fullName>
    </recommendedName>
</protein>
<comment type="caution">
    <text evidence="6">The sequence shown here is derived from an EMBL/GenBank/DDBJ whole genome shotgun (WGS) entry which is preliminary data.</text>
</comment>
<comment type="similarity">
    <text evidence="1">Belongs to the CCDC93 family.</text>
</comment>
<sequence>VESREDEEQNVKLLETVDLLLAAGYFRARIKGLSPFDKVVGGMTWCITSCDIDLDVDLLFQENSTIGQKISLTEKIVAVLPKMKCPHRLEPHQIQGLDFIHIFPVVQWLVKKAIETREEMGDYIREFSVSQFNKNYSSPQDTEFDSRKDRCKTSILGVKNTYKPKRIYKKPESFEIADEETRVKTTLLEYGWQYGYSKEQKEKKDAKKSNKKTPGAEGGRPKSESIDSVEEEYIIEQKRINSLMSNMAAMQGKEGSLSSSLVGSIVGLQSEEISQMASEYAEK</sequence>
<proteinExistence type="inferred from homology"/>
<dbReference type="OrthoDB" id="16092at2759"/>
<keyword evidence="3" id="KW-0175">Coiled coil</keyword>
<dbReference type="Pfam" id="PF21673">
    <property type="entry name" value="CCDC93_N"/>
    <property type="match status" value="1"/>
</dbReference>
<name>A0A6S7HPW0_PARCT</name>
<evidence type="ECO:0000256" key="3">
    <source>
        <dbReference type="ARBA" id="ARBA00023054"/>
    </source>
</evidence>
<evidence type="ECO:0000256" key="2">
    <source>
        <dbReference type="ARBA" id="ARBA00016765"/>
    </source>
</evidence>
<evidence type="ECO:0000313" key="6">
    <source>
        <dbReference type="EMBL" id="CAB4006177.1"/>
    </source>
</evidence>
<dbReference type="AlphaFoldDB" id="A0A6S7HPW0"/>
<dbReference type="PANTHER" id="PTHR16441">
    <property type="entry name" value="FIDIPIDINE"/>
    <property type="match status" value="1"/>
</dbReference>
<evidence type="ECO:0000256" key="1">
    <source>
        <dbReference type="ARBA" id="ARBA00007219"/>
    </source>
</evidence>
<evidence type="ECO:0000259" key="5">
    <source>
        <dbReference type="Pfam" id="PF21673"/>
    </source>
</evidence>
<dbReference type="InterPro" id="IPR039116">
    <property type="entry name" value="CCDC93"/>
</dbReference>
<feature type="domain" description="CCDC93 N-terminal" evidence="5">
    <location>
        <begin position="8"/>
        <end position="114"/>
    </location>
</feature>
<feature type="non-terminal residue" evidence="6">
    <location>
        <position position="1"/>
    </location>
</feature>
<dbReference type="GO" id="GO:0006893">
    <property type="term" value="P:Golgi to plasma membrane transport"/>
    <property type="evidence" value="ECO:0007669"/>
    <property type="project" value="TreeGrafter"/>
</dbReference>
<dbReference type="InterPro" id="IPR048747">
    <property type="entry name" value="CCDC93_N"/>
</dbReference>
<dbReference type="PANTHER" id="PTHR16441:SF0">
    <property type="entry name" value="COILED-COIL DOMAIN-CONTAINING PROTEIN 93"/>
    <property type="match status" value="1"/>
</dbReference>
<organism evidence="6 7">
    <name type="scientific">Paramuricea clavata</name>
    <name type="common">Red gorgonian</name>
    <name type="synonym">Violescent sea-whip</name>
    <dbReference type="NCBI Taxonomy" id="317549"/>
    <lineage>
        <taxon>Eukaryota</taxon>
        <taxon>Metazoa</taxon>
        <taxon>Cnidaria</taxon>
        <taxon>Anthozoa</taxon>
        <taxon>Octocorallia</taxon>
        <taxon>Malacalcyonacea</taxon>
        <taxon>Plexauridae</taxon>
        <taxon>Paramuricea</taxon>
    </lineage>
</organism>
<dbReference type="Pfam" id="PF09762">
    <property type="entry name" value="CCDC93_CC"/>
    <property type="match status" value="1"/>
</dbReference>
<feature type="non-terminal residue" evidence="6">
    <location>
        <position position="283"/>
    </location>
</feature>
<dbReference type="InterPro" id="IPR019159">
    <property type="entry name" value="CCDC93_CC"/>
</dbReference>
<accession>A0A6S7HPW0</accession>
<dbReference type="Proteomes" id="UP001152795">
    <property type="component" value="Unassembled WGS sequence"/>
</dbReference>